<accession>A0A2K3K279</accession>
<evidence type="ECO:0000313" key="2">
    <source>
        <dbReference type="EMBL" id="PNX60376.1"/>
    </source>
</evidence>
<comment type="caution">
    <text evidence="2">The sequence shown here is derived from an EMBL/GenBank/DDBJ whole genome shotgun (WGS) entry which is preliminary data.</text>
</comment>
<evidence type="ECO:0000313" key="3">
    <source>
        <dbReference type="Proteomes" id="UP000236291"/>
    </source>
</evidence>
<feature type="region of interest" description="Disordered" evidence="1">
    <location>
        <begin position="1"/>
        <end position="31"/>
    </location>
</feature>
<reference evidence="2 3" key="2">
    <citation type="journal article" date="2017" name="Front. Plant Sci.">
        <title>Gene Classification and Mining of Molecular Markers Useful in Red Clover (Trifolium pratense) Breeding.</title>
        <authorList>
            <person name="Istvanek J."/>
            <person name="Dluhosova J."/>
            <person name="Dluhos P."/>
            <person name="Patkova L."/>
            <person name="Nedelnik J."/>
            <person name="Repkova J."/>
        </authorList>
    </citation>
    <scope>NUCLEOTIDE SEQUENCE [LARGE SCALE GENOMIC DNA]</scope>
    <source>
        <strain evidence="3">cv. Tatra</strain>
        <tissue evidence="2">Young leaves</tissue>
    </source>
</reference>
<sequence>RGVSGAADSDTTCWGVKEASRVTTGQRRKEQ</sequence>
<organism evidence="2 3">
    <name type="scientific">Trifolium pratense</name>
    <name type="common">Red clover</name>
    <dbReference type="NCBI Taxonomy" id="57577"/>
    <lineage>
        <taxon>Eukaryota</taxon>
        <taxon>Viridiplantae</taxon>
        <taxon>Streptophyta</taxon>
        <taxon>Embryophyta</taxon>
        <taxon>Tracheophyta</taxon>
        <taxon>Spermatophyta</taxon>
        <taxon>Magnoliopsida</taxon>
        <taxon>eudicotyledons</taxon>
        <taxon>Gunneridae</taxon>
        <taxon>Pentapetalae</taxon>
        <taxon>rosids</taxon>
        <taxon>fabids</taxon>
        <taxon>Fabales</taxon>
        <taxon>Fabaceae</taxon>
        <taxon>Papilionoideae</taxon>
        <taxon>50 kb inversion clade</taxon>
        <taxon>NPAAA clade</taxon>
        <taxon>Hologalegina</taxon>
        <taxon>IRL clade</taxon>
        <taxon>Trifolieae</taxon>
        <taxon>Trifolium</taxon>
    </lineage>
</organism>
<gene>
    <name evidence="2" type="ORF">L195_g060153</name>
</gene>
<dbReference type="EMBL" id="ASHM01136390">
    <property type="protein sequence ID" value="PNX60376.1"/>
    <property type="molecule type" value="Genomic_DNA"/>
</dbReference>
<dbReference type="Proteomes" id="UP000236291">
    <property type="component" value="Unassembled WGS sequence"/>
</dbReference>
<reference evidence="2 3" key="1">
    <citation type="journal article" date="2014" name="Am. J. Bot.">
        <title>Genome assembly and annotation for red clover (Trifolium pratense; Fabaceae).</title>
        <authorList>
            <person name="Istvanek J."/>
            <person name="Jaros M."/>
            <person name="Krenek A."/>
            <person name="Repkova J."/>
        </authorList>
    </citation>
    <scope>NUCLEOTIDE SEQUENCE [LARGE SCALE GENOMIC DNA]</scope>
    <source>
        <strain evidence="3">cv. Tatra</strain>
        <tissue evidence="2">Young leaves</tissue>
    </source>
</reference>
<protein>
    <submittedName>
        <fullName evidence="2">Uncharacterized protein</fullName>
    </submittedName>
</protein>
<proteinExistence type="predicted"/>
<evidence type="ECO:0000256" key="1">
    <source>
        <dbReference type="SAM" id="MobiDB-lite"/>
    </source>
</evidence>
<feature type="non-terminal residue" evidence="2">
    <location>
        <position position="1"/>
    </location>
</feature>
<name>A0A2K3K279_TRIPR</name>
<dbReference type="AlphaFoldDB" id="A0A2K3K279"/>